<sequence>MTARHWTQTDLKELYLLSLPARLLLAGLAAAGILAAAYFFLFSGQLEQLTRQQAAEKTLKNEFVRKSQTAARLPQLQTELQTLRTEMEQPARRMPSENDVPALIRELYQAAETFGLQVESIRPQTPASSGGLSKRPFQMVLIGTFPDTNRFLHRIGKLSYFTALESVSIHAGDSTGRLKTSVVIVTYTAK</sequence>
<dbReference type="Gene3D" id="3.30.70.60">
    <property type="match status" value="1"/>
</dbReference>
<keyword evidence="1" id="KW-0812">Transmembrane</keyword>
<dbReference type="Pfam" id="PF04350">
    <property type="entry name" value="PilO"/>
    <property type="match status" value="1"/>
</dbReference>
<keyword evidence="1" id="KW-1133">Transmembrane helix</keyword>
<dbReference type="InterPro" id="IPR007445">
    <property type="entry name" value="PilO"/>
</dbReference>
<dbReference type="PANTHER" id="PTHR39555:SF1">
    <property type="entry name" value="TYPE IV PILUS INNER MEMBRANE COMPONENT PILO"/>
    <property type="match status" value="1"/>
</dbReference>
<reference evidence="2 3" key="1">
    <citation type="submission" date="2023-01" db="EMBL/GenBank/DDBJ databases">
        <authorList>
            <person name="Yang C."/>
        </authorList>
    </citation>
    <scope>NUCLEOTIDE SEQUENCE [LARGE SCALE GENOMIC DNA]</scope>
    <source>
        <strain evidence="2 3">ZJ106</strain>
    </source>
</reference>
<dbReference type="Proteomes" id="UP001221268">
    <property type="component" value="Chromosome"/>
</dbReference>
<dbReference type="InterPro" id="IPR014717">
    <property type="entry name" value="Transl_elong_EF1B/ribsomal_bS6"/>
</dbReference>
<evidence type="ECO:0000313" key="2">
    <source>
        <dbReference type="EMBL" id="WCL70958.1"/>
    </source>
</evidence>
<protein>
    <submittedName>
        <fullName evidence="2">Type 4a pilus biogenesis protein PilO</fullName>
    </submittedName>
</protein>
<name>A0ABY7RI79_9NEIS</name>
<dbReference type="RefSeq" id="WP_237091936.1">
    <property type="nucleotide sequence ID" value="NZ_CP116766.1"/>
</dbReference>
<gene>
    <name evidence="2" type="primary">pilO</name>
    <name evidence="2" type="ORF">PJU73_06235</name>
</gene>
<dbReference type="PANTHER" id="PTHR39555">
    <property type="entry name" value="FIMBRIAL ASSEMBLY PROTEIN PILO-LIKE PROTEIN-RELATED"/>
    <property type="match status" value="1"/>
</dbReference>
<keyword evidence="1" id="KW-0472">Membrane</keyword>
<accession>A0ABY7RI79</accession>
<keyword evidence="3" id="KW-1185">Reference proteome</keyword>
<evidence type="ECO:0000313" key="3">
    <source>
        <dbReference type="Proteomes" id="UP001221268"/>
    </source>
</evidence>
<feature type="transmembrane region" description="Helical" evidence="1">
    <location>
        <begin position="20"/>
        <end position="41"/>
    </location>
</feature>
<organism evidence="2 3">
    <name type="scientific">Neisseria lisongii</name>
    <dbReference type="NCBI Taxonomy" id="2912188"/>
    <lineage>
        <taxon>Bacteria</taxon>
        <taxon>Pseudomonadati</taxon>
        <taxon>Pseudomonadota</taxon>
        <taxon>Betaproteobacteria</taxon>
        <taxon>Neisseriales</taxon>
        <taxon>Neisseriaceae</taxon>
        <taxon>Neisseria</taxon>
    </lineage>
</organism>
<proteinExistence type="predicted"/>
<evidence type="ECO:0000256" key="1">
    <source>
        <dbReference type="SAM" id="Phobius"/>
    </source>
</evidence>
<dbReference type="EMBL" id="CP116766">
    <property type="protein sequence ID" value="WCL70958.1"/>
    <property type="molecule type" value="Genomic_DNA"/>
</dbReference>